<dbReference type="GO" id="GO:1990825">
    <property type="term" value="F:sequence-specific mRNA binding"/>
    <property type="evidence" value="ECO:0007669"/>
    <property type="project" value="EnsemblPlants"/>
</dbReference>
<dbReference type="PANTHER" id="PTHR47594:SF3">
    <property type="entry name" value="PROTEIN THYLAKOID ASSEMBLY 8, CHLOROPLASTIC"/>
    <property type="match status" value="1"/>
</dbReference>
<dbReference type="InterPro" id="IPR011990">
    <property type="entry name" value="TPR-like_helical_dom_sf"/>
</dbReference>
<dbReference type="GO" id="GO:0000373">
    <property type="term" value="P:Group II intron splicing"/>
    <property type="evidence" value="ECO:0007669"/>
    <property type="project" value="EnsemblPlants"/>
</dbReference>
<dbReference type="KEGG" id="sind:105163853"/>
<accession>A0A6I9T8I7</accession>
<reference evidence="1" key="1">
    <citation type="submission" date="2024-10" db="UniProtKB">
        <authorList>
            <consortium name="RefSeq"/>
        </authorList>
    </citation>
    <scope>NUCLEOTIDE SEQUENCE [LARGE SCALE GENOMIC DNA]</scope>
    <source>
        <strain evidence="1">cv. Zhongzhi No. 13</strain>
    </source>
</reference>
<sequence>MASTAPSLFALFSSTAATTNLRRISTVRCGPRDNRGPLLKGRILSTEAIQAIQSLKRAYRTDPTDVPTHLLSRLIKSDLTAAFKELLRQDQCALAVKVFSTIQSEYGADLNMYAELVVALGRNGLSEEIDPLMGELEKQGGGIIQCEEGKGLLRLVKALIGARRKESTVRIYGMMKRSGWGSTYEVNEYMGRVLSKGLRRFGEVELADEIDEEIGRLFKGILVKPRV</sequence>
<dbReference type="OrthoDB" id="675068at2759"/>
<dbReference type="InterPro" id="IPR044190">
    <property type="entry name" value="THA8-like"/>
</dbReference>
<dbReference type="RefSeq" id="XP_011080653.1">
    <property type="nucleotide sequence ID" value="XM_011082351.2"/>
</dbReference>
<evidence type="ECO:0000313" key="1">
    <source>
        <dbReference type="Proteomes" id="UP000504604"/>
    </source>
</evidence>
<dbReference type="GO" id="GO:0009658">
    <property type="term" value="P:chloroplast organization"/>
    <property type="evidence" value="ECO:0007669"/>
    <property type="project" value="EnsemblPlants"/>
</dbReference>
<dbReference type="Gene3D" id="1.25.40.10">
    <property type="entry name" value="Tetratricopeptide repeat domain"/>
    <property type="match status" value="1"/>
</dbReference>
<gene>
    <name evidence="2" type="primary">LOC105163853</name>
</gene>
<dbReference type="Proteomes" id="UP000504604">
    <property type="component" value="Linkage group LG1"/>
</dbReference>
<dbReference type="Gramene" id="SIN_1009561.t">
    <property type="protein sequence ID" value="SIN_1009561.t.cds1"/>
    <property type="gene ID" value="SIN_1009561"/>
</dbReference>
<proteinExistence type="predicted"/>
<name>A0A6I9T8I7_SESIN</name>
<dbReference type="InParanoid" id="A0A6I9T8I7"/>
<dbReference type="AlphaFoldDB" id="A0A6I9T8I7"/>
<dbReference type="PANTHER" id="PTHR47594">
    <property type="entry name" value="PPR CONTAINING PLANT-LIKE PROTEIN"/>
    <property type="match status" value="1"/>
</dbReference>
<evidence type="ECO:0000313" key="2">
    <source>
        <dbReference type="RefSeq" id="XP_011080653.1"/>
    </source>
</evidence>
<keyword evidence="1" id="KW-1185">Reference proteome</keyword>
<reference evidence="2" key="2">
    <citation type="submission" date="2025-08" db="UniProtKB">
        <authorList>
            <consortium name="RefSeq"/>
        </authorList>
    </citation>
    <scope>IDENTIFICATION</scope>
</reference>
<dbReference type="GO" id="GO:0009507">
    <property type="term" value="C:chloroplast"/>
    <property type="evidence" value="ECO:0007669"/>
    <property type="project" value="EnsemblPlants"/>
</dbReference>
<organism evidence="1 2">
    <name type="scientific">Sesamum indicum</name>
    <name type="common">Oriental sesame</name>
    <name type="synonym">Sesamum orientale</name>
    <dbReference type="NCBI Taxonomy" id="4182"/>
    <lineage>
        <taxon>Eukaryota</taxon>
        <taxon>Viridiplantae</taxon>
        <taxon>Streptophyta</taxon>
        <taxon>Embryophyta</taxon>
        <taxon>Tracheophyta</taxon>
        <taxon>Spermatophyta</taxon>
        <taxon>Magnoliopsida</taxon>
        <taxon>eudicotyledons</taxon>
        <taxon>Gunneridae</taxon>
        <taxon>Pentapetalae</taxon>
        <taxon>asterids</taxon>
        <taxon>lamiids</taxon>
        <taxon>Lamiales</taxon>
        <taxon>Pedaliaceae</taxon>
        <taxon>Sesamum</taxon>
    </lineage>
</organism>
<protein>
    <submittedName>
        <fullName evidence="2">Uncharacterized protein LOC105163853</fullName>
    </submittedName>
</protein>
<dbReference type="FunCoup" id="A0A6I9T8I7">
    <property type="interactions" value="772"/>
</dbReference>
<dbReference type="GO" id="GO:0009793">
    <property type="term" value="P:embryo development ending in seed dormancy"/>
    <property type="evidence" value="ECO:0007669"/>
    <property type="project" value="EnsemblPlants"/>
</dbReference>
<dbReference type="GeneID" id="105163853"/>